<dbReference type="Proteomes" id="UP000325440">
    <property type="component" value="Unassembled WGS sequence"/>
</dbReference>
<keyword evidence="4" id="KW-1185">Reference proteome</keyword>
<dbReference type="SUPFAM" id="SSF81901">
    <property type="entry name" value="HCP-like"/>
    <property type="match status" value="2"/>
</dbReference>
<dbReference type="PANTHER" id="PTHR13891">
    <property type="entry name" value="CYTOCHROME C OXIDASE ASSEMBLY FACTOR 7"/>
    <property type="match status" value="1"/>
</dbReference>
<evidence type="ECO:0000313" key="4">
    <source>
        <dbReference type="Proteomes" id="UP000325440"/>
    </source>
</evidence>
<evidence type="ECO:0000256" key="2">
    <source>
        <dbReference type="ARBA" id="ARBA00022737"/>
    </source>
</evidence>
<dbReference type="InterPro" id="IPR011990">
    <property type="entry name" value="TPR-like_helical_dom_sf"/>
</dbReference>
<reference evidence="3 4" key="1">
    <citation type="submission" date="2019-08" db="EMBL/GenBank/DDBJ databases">
        <authorList>
            <person name="Alioto T."/>
            <person name="Alioto T."/>
            <person name="Gomez Garrido J."/>
        </authorList>
    </citation>
    <scope>NUCLEOTIDE SEQUENCE [LARGE SCALE GENOMIC DNA]</scope>
</reference>
<dbReference type="InterPro" id="IPR006597">
    <property type="entry name" value="Sel1-like"/>
</dbReference>
<evidence type="ECO:0000313" key="3">
    <source>
        <dbReference type="EMBL" id="VVC38623.1"/>
    </source>
</evidence>
<name>A0A5E4N1R5_9HEMI</name>
<dbReference type="Gene3D" id="1.25.40.10">
    <property type="entry name" value="Tetratricopeptide repeat domain"/>
    <property type="match status" value="1"/>
</dbReference>
<organism evidence="3 4">
    <name type="scientific">Cinara cedri</name>
    <dbReference type="NCBI Taxonomy" id="506608"/>
    <lineage>
        <taxon>Eukaryota</taxon>
        <taxon>Metazoa</taxon>
        <taxon>Ecdysozoa</taxon>
        <taxon>Arthropoda</taxon>
        <taxon>Hexapoda</taxon>
        <taxon>Insecta</taxon>
        <taxon>Pterygota</taxon>
        <taxon>Neoptera</taxon>
        <taxon>Paraneoptera</taxon>
        <taxon>Hemiptera</taxon>
        <taxon>Sternorrhyncha</taxon>
        <taxon>Aphidomorpha</taxon>
        <taxon>Aphidoidea</taxon>
        <taxon>Aphididae</taxon>
        <taxon>Lachninae</taxon>
        <taxon>Cinara</taxon>
    </lineage>
</organism>
<dbReference type="InterPro" id="IPR040239">
    <property type="entry name" value="HcpB-like"/>
</dbReference>
<comment type="similarity">
    <text evidence="1">Belongs to the hcp beta-lactamase family.</text>
</comment>
<dbReference type="EMBL" id="CABPRJ010001485">
    <property type="protein sequence ID" value="VVC38623.1"/>
    <property type="molecule type" value="Genomic_DNA"/>
</dbReference>
<gene>
    <name evidence="3" type="ORF">CINCED_3A004750</name>
</gene>
<keyword evidence="2" id="KW-0677">Repeat</keyword>
<accession>A0A5E4N1R5</accession>
<sequence length="232" mass="26773">MSYDFKNEEDVKEYIKNLGIEYRFGCFSEKDPQICQLLGDYLEAIENNPDKAAKIFKENCDNNNFGRSCNKYAAYIEKKNLKNLKPVLPEMIKYYKKGCEFNWSDGCFGAGMKLRYYSDLINDVDERTKCLLESLQHLEKACNNRHSEACYVASNIHFLGIEEIGLKPNKTKFAEYSVKACEQNEIKGCINASIVYKKGDGVPMDTELAQKFKEKALDLQRQIHEEKGIQFS</sequence>
<dbReference type="SMART" id="SM00671">
    <property type="entry name" value="SEL1"/>
    <property type="match status" value="3"/>
</dbReference>
<protein>
    <submittedName>
        <fullName evidence="3">Sel1-like repeat,Tetratricopeptide-like helical domain</fullName>
    </submittedName>
</protein>
<proteinExistence type="inferred from homology"/>
<dbReference type="GO" id="GO:0005758">
    <property type="term" value="C:mitochondrial intermembrane space"/>
    <property type="evidence" value="ECO:0007669"/>
    <property type="project" value="TreeGrafter"/>
</dbReference>
<dbReference type="OrthoDB" id="272077at2759"/>
<evidence type="ECO:0000256" key="1">
    <source>
        <dbReference type="ARBA" id="ARBA00008486"/>
    </source>
</evidence>
<dbReference type="AlphaFoldDB" id="A0A5E4N1R5"/>
<dbReference type="PANTHER" id="PTHR13891:SF1">
    <property type="entry name" value="CYTOCHROME C OXIDASE ASSEMBLY FACTOR 7"/>
    <property type="match status" value="1"/>
</dbReference>